<dbReference type="Proteomes" id="UP000294134">
    <property type="component" value="Segment"/>
</dbReference>
<name>A0A481W5Q1_9CAUD</name>
<accession>A0A481W5Q1</accession>
<keyword evidence="2" id="KW-1185">Reference proteome</keyword>
<gene>
    <name evidence="1" type="ORF">PSA21_68</name>
</gene>
<reference evidence="1 2" key="1">
    <citation type="submission" date="2019-02" db="EMBL/GenBank/DDBJ databases">
        <authorList>
            <person name="Frampton R.A."/>
            <person name="Wojtus J.K."/>
            <person name="Fineran P.C."/>
            <person name="Hendrickson H.L."/>
        </authorList>
    </citation>
    <scope>NUCLEOTIDE SEQUENCE [LARGE SCALE GENOMIC DNA]</scope>
</reference>
<protein>
    <submittedName>
        <fullName evidence="1">Uncharacterized protein</fullName>
    </submittedName>
</protein>
<proteinExistence type="predicted"/>
<evidence type="ECO:0000313" key="2">
    <source>
        <dbReference type="Proteomes" id="UP000294134"/>
    </source>
</evidence>
<dbReference type="EMBL" id="MK552327">
    <property type="protein sequence ID" value="QBJ02597.1"/>
    <property type="molecule type" value="Genomic_DNA"/>
</dbReference>
<evidence type="ECO:0000313" key="1">
    <source>
        <dbReference type="EMBL" id="QBJ02597.1"/>
    </source>
</evidence>
<organism evidence="1 2">
    <name type="scientific">Pseudomonas phage Psa21</name>
    <dbReference type="NCBI Taxonomy" id="2530023"/>
    <lineage>
        <taxon>Viruses</taxon>
        <taxon>Duplodnaviria</taxon>
        <taxon>Heunggongvirae</taxon>
        <taxon>Uroviricota</taxon>
        <taxon>Caudoviricetes</taxon>
        <taxon>Chimalliviridae</taxon>
        <taxon>Tepukevirus</taxon>
        <taxon>Tepukevirus Psa21</taxon>
    </lineage>
</organism>
<sequence length="277" mass="31755">MDIIERDVGQIPVSIGTSLAFEGLLGIHPNQPVQPTNVKTIQTVWVNLRTLARNLFQAVPTDKALELDYTNSVAVLLNETQVLPVALSQKGFTGKVRYYLASKDAVKWSFPKANFKELKSPKQIAFDMFERFVSIELYQQMKELKMDVMEIDMKPKSGEGIVAIMTHYPHELLWKPQFSRLLLLESHTGKLKTYNTWYTKLNGISENEYPMPFTEFTLQVFGDGELIAPQQPRSILKELKELSKAKKWTGITTPDKLYHDIMGSSKELKDLYKLLRK</sequence>